<dbReference type="Pfam" id="PF25917">
    <property type="entry name" value="BSH_RND"/>
    <property type="match status" value="1"/>
</dbReference>
<feature type="region of interest" description="Disordered" evidence="3">
    <location>
        <begin position="291"/>
        <end position="310"/>
    </location>
</feature>
<organism evidence="5 6">
    <name type="scientific">Aporhodopirellula aestuarii</name>
    <dbReference type="NCBI Taxonomy" id="2950107"/>
    <lineage>
        <taxon>Bacteria</taxon>
        <taxon>Pseudomonadati</taxon>
        <taxon>Planctomycetota</taxon>
        <taxon>Planctomycetia</taxon>
        <taxon>Pirellulales</taxon>
        <taxon>Pirellulaceae</taxon>
        <taxon>Aporhodopirellula</taxon>
    </lineage>
</organism>
<dbReference type="InterPro" id="IPR006143">
    <property type="entry name" value="RND_pump_MFP"/>
</dbReference>
<keyword evidence="6" id="KW-1185">Reference proteome</keyword>
<evidence type="ECO:0000256" key="1">
    <source>
        <dbReference type="ARBA" id="ARBA00009477"/>
    </source>
</evidence>
<dbReference type="Gene3D" id="1.10.287.470">
    <property type="entry name" value="Helix hairpin bin"/>
    <property type="match status" value="1"/>
</dbReference>
<dbReference type="RefSeq" id="WP_250927664.1">
    <property type="nucleotide sequence ID" value="NZ_JAMQBK010000015.1"/>
</dbReference>
<dbReference type="Gene3D" id="2.40.30.170">
    <property type="match status" value="1"/>
</dbReference>
<feature type="compositionally biased region" description="Polar residues" evidence="3">
    <location>
        <begin position="292"/>
        <end position="304"/>
    </location>
</feature>
<feature type="domain" description="Multidrug resistance protein MdtA-like barrel-sandwich hybrid" evidence="4">
    <location>
        <begin position="19"/>
        <end position="172"/>
    </location>
</feature>
<evidence type="ECO:0000256" key="2">
    <source>
        <dbReference type="SAM" id="Coils"/>
    </source>
</evidence>
<proteinExistence type="inferred from homology"/>
<evidence type="ECO:0000256" key="3">
    <source>
        <dbReference type="SAM" id="MobiDB-lite"/>
    </source>
</evidence>
<sequence>MEKVAAEDWISFTEPIHRIELAAKESGRIEEVLVKSGDEVQAGQIVVQLDDALHRIGQQVAECEATDLSKIEQFEAELESYQRHADNVRRLFETGATSPEELRESELKVATHQIAIQAAKNEHEQKRLRLQEANIRLERRLVRTPIAGVVIDVIAQPGEYVSTANPHLLTLVQLDRLRATFFLPTEAAAKLCVWQRIQLKLEDSNQSNVVGTVEHVSAITEADSGLVRVDVIIPNAEGLFRAGVRVHLISLEPVAPPEVLDQLTKRLQSSTTGSTVLTLNAPVIATADRTLRMTNTPSQNSNQRGAFHVR</sequence>
<keyword evidence="2" id="KW-0175">Coiled coil</keyword>
<dbReference type="EMBL" id="JAMQBK010000015">
    <property type="protein sequence ID" value="MCM2369996.1"/>
    <property type="molecule type" value="Genomic_DNA"/>
</dbReference>
<protein>
    <submittedName>
        <fullName evidence="5">Efflux RND transporter periplasmic adaptor subunit</fullName>
    </submittedName>
</protein>
<feature type="coiled-coil region" evidence="2">
    <location>
        <begin position="71"/>
        <end position="140"/>
    </location>
</feature>
<dbReference type="SUPFAM" id="SSF111369">
    <property type="entry name" value="HlyD-like secretion proteins"/>
    <property type="match status" value="1"/>
</dbReference>
<reference evidence="5 6" key="1">
    <citation type="journal article" date="2022" name="Syst. Appl. Microbiol.">
        <title>Rhodopirellula aestuarii sp. nov., a novel member of the genus Rhodopirellula isolated from brackish sediments collected in the Tagus River estuary, Portugal.</title>
        <authorList>
            <person name="Vitorino I.R."/>
            <person name="Klimek D."/>
            <person name="Calusinska M."/>
            <person name="Lobo-da-Cunha A."/>
            <person name="Vasconcelos V."/>
            <person name="Lage O.M."/>
        </authorList>
    </citation>
    <scope>NUCLEOTIDE SEQUENCE [LARGE SCALE GENOMIC DNA]</scope>
    <source>
        <strain evidence="5 6">ICT_H3.1</strain>
    </source>
</reference>
<accession>A0ABT0TZL6</accession>
<gene>
    <name evidence="5" type="ORF">NB063_05090</name>
</gene>
<dbReference type="Proteomes" id="UP001202961">
    <property type="component" value="Unassembled WGS sequence"/>
</dbReference>
<evidence type="ECO:0000313" key="5">
    <source>
        <dbReference type="EMBL" id="MCM2369996.1"/>
    </source>
</evidence>
<dbReference type="PANTHER" id="PTHR30469">
    <property type="entry name" value="MULTIDRUG RESISTANCE PROTEIN MDTA"/>
    <property type="match status" value="1"/>
</dbReference>
<evidence type="ECO:0000313" key="6">
    <source>
        <dbReference type="Proteomes" id="UP001202961"/>
    </source>
</evidence>
<dbReference type="PANTHER" id="PTHR30469:SF15">
    <property type="entry name" value="HLYD FAMILY OF SECRETION PROTEINS"/>
    <property type="match status" value="1"/>
</dbReference>
<dbReference type="InterPro" id="IPR058625">
    <property type="entry name" value="MdtA-like_BSH"/>
</dbReference>
<comment type="similarity">
    <text evidence="1">Belongs to the membrane fusion protein (MFP) (TC 8.A.1) family.</text>
</comment>
<evidence type="ECO:0000259" key="4">
    <source>
        <dbReference type="Pfam" id="PF25917"/>
    </source>
</evidence>
<name>A0ABT0TZL6_9BACT</name>
<dbReference type="Gene3D" id="2.40.50.100">
    <property type="match status" value="1"/>
</dbReference>
<comment type="caution">
    <text evidence="5">The sequence shown here is derived from an EMBL/GenBank/DDBJ whole genome shotgun (WGS) entry which is preliminary data.</text>
</comment>
<dbReference type="NCBIfam" id="TIGR01730">
    <property type="entry name" value="RND_mfp"/>
    <property type="match status" value="1"/>
</dbReference>